<keyword evidence="1" id="KW-0812">Transmembrane</keyword>
<evidence type="ECO:0000313" key="2">
    <source>
        <dbReference type="EMBL" id="MCR5970981.1"/>
    </source>
</evidence>
<gene>
    <name evidence="2" type="ORF">DS743_03880</name>
</gene>
<keyword evidence="1" id="KW-1133">Transmembrane helix</keyword>
<feature type="transmembrane region" description="Helical" evidence="1">
    <location>
        <begin position="24"/>
        <end position="45"/>
    </location>
</feature>
<dbReference type="Proteomes" id="UP001524940">
    <property type="component" value="Unassembled WGS sequence"/>
</dbReference>
<comment type="caution">
    <text evidence="2">The sequence shown here is derived from an EMBL/GenBank/DDBJ whole genome shotgun (WGS) entry which is preliminary data.</text>
</comment>
<evidence type="ECO:0000313" key="3">
    <source>
        <dbReference type="Proteomes" id="UP001524940"/>
    </source>
</evidence>
<name>A0ABT1XWI2_LACLE</name>
<sequence>MFVVFYQEEEKMKASKQLYHEHKIITLILTSPIWLFILFSVLFTANEIYKSTQEGVVTEVLNKTLPQHGYSDIYYLNQVKADSHFGMGTTYVSSFSTKRTVKQNQDLFAKAGKKIDKGDANLPYYKEVTVRRSGVGWKVTVSDSIGQEESNYSVK</sequence>
<dbReference type="EMBL" id="QOCY01000037">
    <property type="protein sequence ID" value="MCR5970981.1"/>
    <property type="molecule type" value="Genomic_DNA"/>
</dbReference>
<organism evidence="2 3">
    <name type="scientific">Lactobacillus leichmannii</name>
    <dbReference type="NCBI Taxonomy" id="28039"/>
    <lineage>
        <taxon>Bacteria</taxon>
        <taxon>Bacillati</taxon>
        <taxon>Bacillota</taxon>
        <taxon>Bacilli</taxon>
        <taxon>Lactobacillales</taxon>
        <taxon>Lactobacillaceae</taxon>
        <taxon>Lactobacillus</taxon>
    </lineage>
</organism>
<evidence type="ECO:0000256" key="1">
    <source>
        <dbReference type="SAM" id="Phobius"/>
    </source>
</evidence>
<reference evidence="2 3" key="1">
    <citation type="submission" date="2018-07" db="EMBL/GenBank/DDBJ databases">
        <title>Genome sequencing and assembly of Lactobacillus leichmannii.</title>
        <authorList>
            <person name="Rong J.-C."/>
            <person name="Li M.-Y."/>
            <person name="Zhang Q.-F."/>
            <person name="Chi N.-Y."/>
        </authorList>
    </citation>
    <scope>NUCLEOTIDE SEQUENCE [LARGE SCALE GENOMIC DNA]</scope>
    <source>
        <strain evidence="2 3">JCM 1148</strain>
    </source>
</reference>
<accession>A0ABT1XWI2</accession>
<protein>
    <submittedName>
        <fullName evidence="2">Uncharacterized protein</fullName>
    </submittedName>
</protein>
<keyword evidence="3" id="KW-1185">Reference proteome</keyword>
<keyword evidence="1" id="KW-0472">Membrane</keyword>
<proteinExistence type="predicted"/>